<dbReference type="EMBL" id="LGCL01000015">
    <property type="protein sequence ID" value="KPL79037.1"/>
    <property type="molecule type" value="Genomic_DNA"/>
</dbReference>
<reference evidence="1 2" key="1">
    <citation type="submission" date="2015-07" db="EMBL/GenBank/DDBJ databases">
        <title>Genome sequence of Ornatilinea apprima DSM 23815.</title>
        <authorList>
            <person name="Hemp J."/>
            <person name="Ward L.M."/>
            <person name="Pace L.A."/>
            <person name="Fischer W.W."/>
        </authorList>
    </citation>
    <scope>NUCLEOTIDE SEQUENCE [LARGE SCALE GENOMIC DNA]</scope>
    <source>
        <strain evidence="1 2">P3M-1</strain>
    </source>
</reference>
<accession>A0A0P6XQI1</accession>
<gene>
    <name evidence="1" type="ORF">ADN00_03870</name>
</gene>
<evidence type="ECO:0008006" key="3">
    <source>
        <dbReference type="Google" id="ProtNLM"/>
    </source>
</evidence>
<dbReference type="OrthoDB" id="9776971at2"/>
<organism evidence="1 2">
    <name type="scientific">Ornatilinea apprima</name>
    <dbReference type="NCBI Taxonomy" id="1134406"/>
    <lineage>
        <taxon>Bacteria</taxon>
        <taxon>Bacillati</taxon>
        <taxon>Chloroflexota</taxon>
        <taxon>Anaerolineae</taxon>
        <taxon>Anaerolineales</taxon>
        <taxon>Anaerolineaceae</taxon>
        <taxon>Ornatilinea</taxon>
    </lineage>
</organism>
<comment type="caution">
    <text evidence="1">The sequence shown here is derived from an EMBL/GenBank/DDBJ whole genome shotgun (WGS) entry which is preliminary data.</text>
</comment>
<dbReference type="GO" id="GO:0000272">
    <property type="term" value="P:polysaccharide catabolic process"/>
    <property type="evidence" value="ECO:0007669"/>
    <property type="project" value="TreeGrafter"/>
</dbReference>
<dbReference type="InterPro" id="IPR017853">
    <property type="entry name" value="GH"/>
</dbReference>
<name>A0A0P6XQI1_9CHLR</name>
<sequence length="535" mass="57697">MKPTAAASIDSLAAAGAPINGRSLEKPPNHLTASNENYSSLITLAPHSNEGYVFRALNFRKQAVCCEEEKVKRNLRTGISRLTCLVMLCQLALAACAGGAPAANHESLPTSSVEPTALLSPTPTRLPDPTATPAATAGMVRVDSGQVEGEISPLLFGTNYGPWSVVPVDLQDEAQAGGFMYLRFPGGNWGDDNDLKHYHIDQYINLARALGAEPAISARMHGGSVEKAAELVRYTNVEKGYGVRYWSVGNEPELYGDVDTLRYNQEWRAMAEAMRAVDPSIVLVGPDITQYRGDPALDPRDAQGRLWMDEFLKANGDLVDVVSIHRYPFPTTLGAEVVEKADLYASAEEWDSIIPALRAQIRAQTGRDLPVAVTEFNSHWNKATGGETTPDSAANAVWLAGVITRMARQGVTIGAQFALQSAPKTGGWGLLSGSDVRPAYHLYPLFQQMGSQRVLSTSGVEQVSVLAALRGDGRLSVLLVHSGLEAKEVPLRLDGGWNVDPVELLRPGEPAQEIALEDTLELPAESVTLLILEKR</sequence>
<proteinExistence type="predicted"/>
<protein>
    <recommendedName>
        <fullName evidence="3">Alpha-L-arabinofuranosidase C-terminal domain-containing protein</fullName>
    </recommendedName>
</protein>
<keyword evidence="2" id="KW-1185">Reference proteome</keyword>
<evidence type="ECO:0000313" key="2">
    <source>
        <dbReference type="Proteomes" id="UP000050417"/>
    </source>
</evidence>
<evidence type="ECO:0000313" key="1">
    <source>
        <dbReference type="EMBL" id="KPL79037.1"/>
    </source>
</evidence>
<dbReference type="RefSeq" id="WP_075061650.1">
    <property type="nucleotide sequence ID" value="NZ_LGCL01000015.1"/>
</dbReference>
<dbReference type="STRING" id="1134406.ADN00_03870"/>
<dbReference type="Gene3D" id="3.20.20.80">
    <property type="entry name" value="Glycosidases"/>
    <property type="match status" value="1"/>
</dbReference>
<dbReference type="SUPFAM" id="SSF51445">
    <property type="entry name" value="(Trans)glycosidases"/>
    <property type="match status" value="1"/>
</dbReference>
<dbReference type="Proteomes" id="UP000050417">
    <property type="component" value="Unassembled WGS sequence"/>
</dbReference>
<dbReference type="AlphaFoldDB" id="A0A0P6XQI1"/>
<dbReference type="PANTHER" id="PTHR43576">
    <property type="entry name" value="ALPHA-L-ARABINOFURANOSIDASE C-RELATED"/>
    <property type="match status" value="1"/>
</dbReference>